<feature type="compositionally biased region" description="Polar residues" evidence="1">
    <location>
        <begin position="1"/>
        <end position="11"/>
    </location>
</feature>
<name>E2AHK8_CAMFO</name>
<dbReference type="EMBL" id="GL439552">
    <property type="protein sequence ID" value="EFN67078.1"/>
    <property type="molecule type" value="Genomic_DNA"/>
</dbReference>
<reference evidence="2 3" key="1">
    <citation type="journal article" date="2010" name="Science">
        <title>Genomic comparison of the ants Camponotus floridanus and Harpegnathos saltator.</title>
        <authorList>
            <person name="Bonasio R."/>
            <person name="Zhang G."/>
            <person name="Ye C."/>
            <person name="Mutti N.S."/>
            <person name="Fang X."/>
            <person name="Qin N."/>
            <person name="Donahue G."/>
            <person name="Yang P."/>
            <person name="Li Q."/>
            <person name="Li C."/>
            <person name="Zhang P."/>
            <person name="Huang Z."/>
            <person name="Berger S.L."/>
            <person name="Reinberg D."/>
            <person name="Wang J."/>
            <person name="Liebig J."/>
        </authorList>
    </citation>
    <scope>NUCLEOTIDE SEQUENCE [LARGE SCALE GENOMIC DNA]</scope>
    <source>
        <strain evidence="3">C129</strain>
    </source>
</reference>
<protein>
    <submittedName>
        <fullName evidence="2">Uncharacterized protein</fullName>
    </submittedName>
</protein>
<feature type="region of interest" description="Disordered" evidence="1">
    <location>
        <begin position="1"/>
        <end position="37"/>
    </location>
</feature>
<gene>
    <name evidence="2" type="ORF">EAG_06310</name>
</gene>
<feature type="compositionally biased region" description="Basic residues" evidence="1">
    <location>
        <begin position="384"/>
        <end position="393"/>
    </location>
</feature>
<dbReference type="Proteomes" id="UP000000311">
    <property type="component" value="Unassembled WGS sequence"/>
</dbReference>
<dbReference type="AlphaFoldDB" id="E2AHK8"/>
<feature type="region of interest" description="Disordered" evidence="1">
    <location>
        <begin position="376"/>
        <end position="423"/>
    </location>
</feature>
<sequence>MELPTQGQSNLPIEDDCGPFAMERYEEEAEDSDNETDPEQLLNEWLGELDSLTVEFAEKAKLRNCWQLTYLKTLQNASEESSSFELQFLDCMCYRQQEVSCLNSGNAGCNFNILVIKHDKLHIIMETDNSSKGYNILVHNMIHLIEVAEHCTCLRAAVQLDRPSSRLPTLVRRKTILISASPLGASVFVGSSLGVRRTVINAAHQLHRKMKIFKYSYPSMKIFKYSYPSKSNSQILDIKEYFTQELMHISAFKDLLCNLVLFFDIVRVSIEKSLSTGTRQLNLKCFEPFLTMWDKYEPDFFTTLKYLYLHIPLEPSTLGSHCDSEPAEIPLITSIEQAEDRWKGVLAPPGRVEQQQQDNHGSRVLQLCRVLGDKSGSDLAKGGTKGKKRKRRIATADLSRGSEGNRGCSGEGRYPTSPRAQFDRDRALVEELETKIVPLVAR</sequence>
<evidence type="ECO:0000256" key="1">
    <source>
        <dbReference type="SAM" id="MobiDB-lite"/>
    </source>
</evidence>
<evidence type="ECO:0000313" key="3">
    <source>
        <dbReference type="Proteomes" id="UP000000311"/>
    </source>
</evidence>
<evidence type="ECO:0000313" key="2">
    <source>
        <dbReference type="EMBL" id="EFN67078.1"/>
    </source>
</evidence>
<keyword evidence="3" id="KW-1185">Reference proteome</keyword>
<feature type="compositionally biased region" description="Acidic residues" evidence="1">
    <location>
        <begin position="25"/>
        <end position="37"/>
    </location>
</feature>
<organism evidence="3">
    <name type="scientific">Camponotus floridanus</name>
    <name type="common">Florida carpenter ant</name>
    <dbReference type="NCBI Taxonomy" id="104421"/>
    <lineage>
        <taxon>Eukaryota</taxon>
        <taxon>Metazoa</taxon>
        <taxon>Ecdysozoa</taxon>
        <taxon>Arthropoda</taxon>
        <taxon>Hexapoda</taxon>
        <taxon>Insecta</taxon>
        <taxon>Pterygota</taxon>
        <taxon>Neoptera</taxon>
        <taxon>Endopterygota</taxon>
        <taxon>Hymenoptera</taxon>
        <taxon>Apocrita</taxon>
        <taxon>Aculeata</taxon>
        <taxon>Formicoidea</taxon>
        <taxon>Formicidae</taxon>
        <taxon>Formicinae</taxon>
        <taxon>Camponotus</taxon>
    </lineage>
</organism>
<accession>E2AHK8</accession>
<proteinExistence type="predicted"/>
<dbReference type="InParanoid" id="E2AHK8"/>